<keyword evidence="16" id="KW-0333">Golgi apparatus</keyword>
<dbReference type="InParanoid" id="A0A6P8IVM7"/>
<gene>
    <name evidence="18" type="primary">LOC116304564</name>
</gene>
<evidence type="ECO:0000256" key="6">
    <source>
        <dbReference type="ARBA" id="ARBA00022723"/>
    </source>
</evidence>
<evidence type="ECO:0000256" key="9">
    <source>
        <dbReference type="ARBA" id="ARBA00023136"/>
    </source>
</evidence>
<evidence type="ECO:0000256" key="15">
    <source>
        <dbReference type="PIRSR" id="PIRSR605027-3"/>
    </source>
</evidence>
<reference evidence="18" key="1">
    <citation type="submission" date="2025-08" db="UniProtKB">
        <authorList>
            <consortium name="RefSeq"/>
        </authorList>
    </citation>
    <scope>IDENTIFICATION</scope>
    <source>
        <tissue evidence="18">Tentacle</tissue>
    </source>
</reference>
<dbReference type="AlphaFoldDB" id="A0A6P8IVM7"/>
<dbReference type="Pfam" id="PF03360">
    <property type="entry name" value="Glyco_transf_43"/>
    <property type="match status" value="1"/>
</dbReference>
<dbReference type="GeneID" id="116304564"/>
<evidence type="ECO:0000256" key="7">
    <source>
        <dbReference type="ARBA" id="ARBA00022968"/>
    </source>
</evidence>
<dbReference type="SUPFAM" id="SSF53448">
    <property type="entry name" value="Nucleotide-diphospho-sugar transferases"/>
    <property type="match status" value="1"/>
</dbReference>
<evidence type="ECO:0000256" key="12">
    <source>
        <dbReference type="ARBA" id="ARBA00047979"/>
    </source>
</evidence>
<dbReference type="UniPathway" id="UPA00378"/>
<evidence type="ECO:0000256" key="16">
    <source>
        <dbReference type="RuleBase" id="RU363127"/>
    </source>
</evidence>
<keyword evidence="5 16" id="KW-0812">Transmembrane</keyword>
<dbReference type="FunCoup" id="A0A6P8IVM7">
    <property type="interactions" value="411"/>
</dbReference>
<dbReference type="OrthoDB" id="675023at2759"/>
<evidence type="ECO:0000256" key="14">
    <source>
        <dbReference type="PIRSR" id="PIRSR605027-2"/>
    </source>
</evidence>
<dbReference type="Proteomes" id="UP000515163">
    <property type="component" value="Unplaced"/>
</dbReference>
<dbReference type="GO" id="GO:0000139">
    <property type="term" value="C:Golgi membrane"/>
    <property type="evidence" value="ECO:0007669"/>
    <property type="project" value="UniProtKB-SubCell"/>
</dbReference>
<dbReference type="RefSeq" id="XP_031570183.1">
    <property type="nucleotide sequence ID" value="XM_031714323.1"/>
</dbReference>
<comment type="pathway">
    <text evidence="16">Protein modification; protein glycosylation.</text>
</comment>
<keyword evidence="8 16" id="KW-1133">Transmembrane helix</keyword>
<protein>
    <recommendedName>
        <fullName evidence="3 16">Galactosylgalactosylxylosylprotein 3-beta-glucuronosyltransferase</fullName>
        <ecNumber evidence="3 16">2.4.1.135</ecNumber>
    </recommendedName>
</protein>
<dbReference type="FunFam" id="3.90.550.10:FF:000044">
    <property type="entry name" value="Galactosylgalactosylxylosylprotein 3-beta-glucuronosyltransferase"/>
    <property type="match status" value="1"/>
</dbReference>
<dbReference type="PANTHER" id="PTHR10896">
    <property type="entry name" value="GALACTOSYLGALACTOSYLXYLOSYLPROTEIN 3-BETA-GLUCURONOSYLTRANSFERASE BETA-1,3-GLUCURONYLTRANSFERASE"/>
    <property type="match status" value="1"/>
</dbReference>
<evidence type="ECO:0000256" key="4">
    <source>
        <dbReference type="ARBA" id="ARBA00022679"/>
    </source>
</evidence>
<keyword evidence="11 15" id="KW-0464">Manganese</keyword>
<keyword evidence="10" id="KW-0325">Glycoprotein</keyword>
<dbReference type="KEGG" id="aten:116304564"/>
<evidence type="ECO:0000256" key="2">
    <source>
        <dbReference type="ARBA" id="ARBA00007706"/>
    </source>
</evidence>
<sequence>MFVRGIFKYVILLCGFTIVVLLTRIIENRIENENFTAVFSLSEEDEYLSKTTHPNTERSNQDIKTHNKNTKTNINILHAHQINKRNTISSSRSTDLPTIYAITPTYKRFLQKAELTRVANTFRHVKNFHWIVVEDSRIKTNLVHNFLENCGLKYTHLNIRTPKPLRRSRKQPRWSTSRGVEQRNLGLAWIRIHVSLNKTKGVVYFADDDNTYDVRLFEEMRFIKRVGIWPVAFTGAARWSGPVCKNGKVIGFHNNWKPWRSFPIDMAGFAINVKLLIKVFPNASFDPEVRPGLMETSFLEQITTVGELEGKADDCMKVYVWHTRTETPVININGERQLIKLGVPSNLLVET</sequence>
<feature type="active site" description="Proton donor/acceptor" evidence="13">
    <location>
        <position position="295"/>
    </location>
</feature>
<keyword evidence="6 15" id="KW-0479">Metal-binding</keyword>
<evidence type="ECO:0000256" key="5">
    <source>
        <dbReference type="ARBA" id="ARBA00022692"/>
    </source>
</evidence>
<feature type="binding site" evidence="14">
    <location>
        <position position="135"/>
    </location>
    <ligand>
        <name>UDP-alpha-D-glucuronate</name>
        <dbReference type="ChEBI" id="CHEBI:58052"/>
    </ligand>
</feature>
<dbReference type="EC" id="2.4.1.135" evidence="3 16"/>
<proteinExistence type="inferred from homology"/>
<evidence type="ECO:0000256" key="10">
    <source>
        <dbReference type="ARBA" id="ARBA00023180"/>
    </source>
</evidence>
<keyword evidence="9 16" id="KW-0472">Membrane</keyword>
<evidence type="ECO:0000256" key="3">
    <source>
        <dbReference type="ARBA" id="ARBA00012641"/>
    </source>
</evidence>
<keyword evidence="17" id="KW-1185">Reference proteome</keyword>
<dbReference type="InterPro" id="IPR005027">
    <property type="entry name" value="Glyco_trans_43"/>
</dbReference>
<comment type="catalytic activity">
    <reaction evidence="12 16">
        <text>3-O-(beta-D-galactosyl-(1-&gt;3)-beta-D-galactosyl-(1-&gt;4)-beta-D-xylosyl)-L-seryl-[protein] + UDP-alpha-D-glucuronate = 3-O-(beta-D-GlcA-(1-&gt;3)-beta-D-Gal-(1-&gt;3)-beta-D-Gal-(1-&gt;4)-beta-D-Xyl)-L-seryl-[protein] + UDP + H(+)</text>
        <dbReference type="Rhea" id="RHEA:24168"/>
        <dbReference type="Rhea" id="RHEA-COMP:12571"/>
        <dbReference type="Rhea" id="RHEA-COMP:12573"/>
        <dbReference type="ChEBI" id="CHEBI:15378"/>
        <dbReference type="ChEBI" id="CHEBI:58052"/>
        <dbReference type="ChEBI" id="CHEBI:58223"/>
        <dbReference type="ChEBI" id="CHEBI:132090"/>
        <dbReference type="ChEBI" id="CHEBI:132093"/>
        <dbReference type="EC" id="2.4.1.135"/>
    </reaction>
</comment>
<dbReference type="CDD" id="cd00218">
    <property type="entry name" value="GlcAT-I"/>
    <property type="match status" value="1"/>
</dbReference>
<dbReference type="GO" id="GO:0046872">
    <property type="term" value="F:metal ion binding"/>
    <property type="evidence" value="ECO:0007669"/>
    <property type="project" value="UniProtKB-KW"/>
</dbReference>
<feature type="binding site" evidence="14">
    <location>
        <position position="178"/>
    </location>
    <ligand>
        <name>UDP-alpha-D-glucuronate</name>
        <dbReference type="ChEBI" id="CHEBI:58052"/>
    </ligand>
</feature>
<evidence type="ECO:0000256" key="8">
    <source>
        <dbReference type="ARBA" id="ARBA00022989"/>
    </source>
</evidence>
<feature type="binding site" evidence="14">
    <location>
        <begin position="104"/>
        <end position="106"/>
    </location>
    <ligand>
        <name>UDP-alpha-D-glucuronate</name>
        <dbReference type="ChEBI" id="CHEBI:58052"/>
    </ligand>
</feature>
<feature type="binding site" evidence="14">
    <location>
        <begin position="322"/>
        <end position="324"/>
    </location>
    <ligand>
        <name>UDP-alpha-D-glucuronate</name>
        <dbReference type="ChEBI" id="CHEBI:58052"/>
    </ligand>
</feature>
<organism evidence="17 18">
    <name type="scientific">Actinia tenebrosa</name>
    <name type="common">Australian red waratah sea anemone</name>
    <dbReference type="NCBI Taxonomy" id="6105"/>
    <lineage>
        <taxon>Eukaryota</taxon>
        <taxon>Metazoa</taxon>
        <taxon>Cnidaria</taxon>
        <taxon>Anthozoa</taxon>
        <taxon>Hexacorallia</taxon>
        <taxon>Actiniaria</taxon>
        <taxon>Actiniidae</taxon>
        <taxon>Actinia</taxon>
    </lineage>
</organism>
<dbReference type="GO" id="GO:0050650">
    <property type="term" value="P:chondroitin sulfate proteoglycan biosynthetic process"/>
    <property type="evidence" value="ECO:0007669"/>
    <property type="project" value="TreeGrafter"/>
</dbReference>
<comment type="similarity">
    <text evidence="2 16">Belongs to the glycosyltransferase 43 family.</text>
</comment>
<keyword evidence="7 16" id="KW-0735">Signal-anchor</keyword>
<evidence type="ECO:0000313" key="17">
    <source>
        <dbReference type="Proteomes" id="UP000515163"/>
    </source>
</evidence>
<dbReference type="PANTHER" id="PTHR10896:SF65">
    <property type="entry name" value="GALACTOSYLGALACTOSYLXYLOSYLPROTEIN 3-BETA-GLUCURONOSYLTRANSFERASE 3"/>
    <property type="match status" value="1"/>
</dbReference>
<comment type="cofactor">
    <cofactor evidence="15 16">
        <name>Mn(2+)</name>
        <dbReference type="ChEBI" id="CHEBI:29035"/>
    </cofactor>
</comment>
<accession>A0A6P8IVM7</accession>
<dbReference type="GO" id="GO:0005975">
    <property type="term" value="P:carbohydrate metabolic process"/>
    <property type="evidence" value="ECO:0007669"/>
    <property type="project" value="TreeGrafter"/>
</dbReference>
<dbReference type="Gene3D" id="3.90.550.10">
    <property type="entry name" value="Spore Coat Polysaccharide Biosynthesis Protein SpsA, Chain A"/>
    <property type="match status" value="1"/>
</dbReference>
<dbReference type="InterPro" id="IPR029044">
    <property type="entry name" value="Nucleotide-diphossugar_trans"/>
</dbReference>
<feature type="binding site" evidence="14">
    <location>
        <begin position="207"/>
        <end position="209"/>
    </location>
    <ligand>
        <name>UDP-alpha-D-glucuronate</name>
        <dbReference type="ChEBI" id="CHEBI:58052"/>
    </ligand>
</feature>
<evidence type="ECO:0000313" key="18">
    <source>
        <dbReference type="RefSeq" id="XP_031570183.1"/>
    </source>
</evidence>
<dbReference type="GO" id="GO:0015018">
    <property type="term" value="F:galactosylgalactosylxylosylprotein 3-beta-glucuronosyltransferase activity"/>
    <property type="evidence" value="ECO:0007669"/>
    <property type="project" value="UniProtKB-UniRule"/>
</dbReference>
<evidence type="ECO:0000256" key="13">
    <source>
        <dbReference type="PIRSR" id="PIRSR605027-1"/>
    </source>
</evidence>
<evidence type="ECO:0000256" key="11">
    <source>
        <dbReference type="ARBA" id="ARBA00023211"/>
    </source>
</evidence>
<feature type="binding site" evidence="15">
    <location>
        <position position="209"/>
    </location>
    <ligand>
        <name>Mn(2+)</name>
        <dbReference type="ChEBI" id="CHEBI:29035"/>
    </ligand>
</feature>
<keyword evidence="4 16" id="KW-0808">Transferase</keyword>
<comment type="subcellular location">
    <subcellularLocation>
        <location evidence="16">Golgi apparatus membrane</location>
        <topology evidence="16">Single-pass type II membrane protein</topology>
    </subcellularLocation>
    <subcellularLocation>
        <location evidence="1">Membrane</location>
        <topology evidence="1">Single-pass type II membrane protein</topology>
    </subcellularLocation>
</comment>
<feature type="transmembrane region" description="Helical" evidence="16">
    <location>
        <begin position="6"/>
        <end position="26"/>
    </location>
</feature>
<name>A0A6P8IVM7_ACTTE</name>
<evidence type="ECO:0000256" key="1">
    <source>
        <dbReference type="ARBA" id="ARBA00004606"/>
    </source>
</evidence>
<feature type="binding site" evidence="14">
    <location>
        <position position="183"/>
    </location>
    <ligand>
        <name>UDP-alpha-D-glucuronate</name>
        <dbReference type="ChEBI" id="CHEBI:58052"/>
    </ligand>
</feature>